<dbReference type="Gene3D" id="1.20.140.150">
    <property type="match status" value="1"/>
</dbReference>
<feature type="transmembrane region" description="Helical" evidence="2">
    <location>
        <begin position="237"/>
        <end position="263"/>
    </location>
</feature>
<dbReference type="GO" id="GO:0031505">
    <property type="term" value="P:fungal-type cell wall organization"/>
    <property type="evidence" value="ECO:0007669"/>
    <property type="project" value="TreeGrafter"/>
</dbReference>
<evidence type="ECO:0000313" key="3">
    <source>
        <dbReference type="EMBL" id="KAH7256674.1"/>
    </source>
</evidence>
<proteinExistence type="predicted"/>
<feature type="region of interest" description="Disordered" evidence="1">
    <location>
        <begin position="312"/>
        <end position="338"/>
    </location>
</feature>
<feature type="region of interest" description="Disordered" evidence="1">
    <location>
        <begin position="268"/>
        <end position="291"/>
    </location>
</feature>
<comment type="caution">
    <text evidence="3">The sequence shown here is derived from an EMBL/GenBank/DDBJ whole genome shotgun (WGS) entry which is preliminary data.</text>
</comment>
<dbReference type="Proteomes" id="UP000813427">
    <property type="component" value="Unassembled WGS sequence"/>
</dbReference>
<dbReference type="OrthoDB" id="4480814at2759"/>
<name>A0A8K0S5J9_9HYPO</name>
<organism evidence="3 4">
    <name type="scientific">Fusarium tricinctum</name>
    <dbReference type="NCBI Taxonomy" id="61284"/>
    <lineage>
        <taxon>Eukaryota</taxon>
        <taxon>Fungi</taxon>
        <taxon>Dikarya</taxon>
        <taxon>Ascomycota</taxon>
        <taxon>Pezizomycotina</taxon>
        <taxon>Sordariomycetes</taxon>
        <taxon>Hypocreomycetidae</taxon>
        <taxon>Hypocreales</taxon>
        <taxon>Nectriaceae</taxon>
        <taxon>Fusarium</taxon>
        <taxon>Fusarium tricinctum species complex</taxon>
    </lineage>
</organism>
<evidence type="ECO:0000256" key="1">
    <source>
        <dbReference type="SAM" id="MobiDB-lite"/>
    </source>
</evidence>
<protein>
    <submittedName>
        <fullName evidence="3">SUR7/PalI family-domain-containing protein</fullName>
    </submittedName>
</protein>
<gene>
    <name evidence="3" type="ORF">BKA59DRAFT_468138</name>
</gene>
<keyword evidence="4" id="KW-1185">Reference proteome</keyword>
<keyword evidence="2" id="KW-1133">Transmembrane helix</keyword>
<reference evidence="3" key="1">
    <citation type="journal article" date="2021" name="Nat. Commun.">
        <title>Genetic determinants of endophytism in the Arabidopsis root mycobiome.</title>
        <authorList>
            <person name="Mesny F."/>
            <person name="Miyauchi S."/>
            <person name="Thiergart T."/>
            <person name="Pickel B."/>
            <person name="Atanasova L."/>
            <person name="Karlsson M."/>
            <person name="Huettel B."/>
            <person name="Barry K.W."/>
            <person name="Haridas S."/>
            <person name="Chen C."/>
            <person name="Bauer D."/>
            <person name="Andreopoulos W."/>
            <person name="Pangilinan J."/>
            <person name="LaButti K."/>
            <person name="Riley R."/>
            <person name="Lipzen A."/>
            <person name="Clum A."/>
            <person name="Drula E."/>
            <person name="Henrissat B."/>
            <person name="Kohler A."/>
            <person name="Grigoriev I.V."/>
            <person name="Martin F.M."/>
            <person name="Hacquard S."/>
        </authorList>
    </citation>
    <scope>NUCLEOTIDE SEQUENCE</scope>
    <source>
        <strain evidence="3">MPI-SDFR-AT-0068</strain>
    </source>
</reference>
<dbReference type="AlphaFoldDB" id="A0A8K0S5J9"/>
<keyword evidence="2" id="KW-0812">Transmembrane</keyword>
<evidence type="ECO:0000313" key="4">
    <source>
        <dbReference type="Proteomes" id="UP000813427"/>
    </source>
</evidence>
<sequence length="338" mass="37077">MGVGRFFCVLLPFALTIGSIIFLLVGALAGVADKSLYVFRIDVEDLSISPKDVKSIVDDLNLKDFKLDTRDVPQLETRAETIKDNITAELLGLDKYYDINLWGFCKTDKDGKRKCEKPEFDWANKKLNTSYLIGADKNVQIELPEEIQNALTAFRTVTKWTEVVYIAAFLALAVEIILGIFSNCSRIVSCLTWIVAGIASVLVIASVVLSGVVAGTVVGAVEASAKFYGVKGHINGRFFACVAIAAAFAIAAGLFWMFTICCCKPESRSKDRKNRRSDGEKLLGGAGKHGSYAPLNNDHEMQTGFYNHNQAQSQYGAPRYPSGTARSDLAYEPYSHRA</sequence>
<feature type="transmembrane region" description="Helical" evidence="2">
    <location>
        <begin position="163"/>
        <end position="181"/>
    </location>
</feature>
<dbReference type="GO" id="GO:0005886">
    <property type="term" value="C:plasma membrane"/>
    <property type="evidence" value="ECO:0007669"/>
    <property type="project" value="InterPro"/>
</dbReference>
<dbReference type="InterPro" id="IPR009571">
    <property type="entry name" value="SUR7/Rim9-like_fungi"/>
</dbReference>
<keyword evidence="2" id="KW-0472">Membrane</keyword>
<feature type="transmembrane region" description="Helical" evidence="2">
    <location>
        <begin position="193"/>
        <end position="217"/>
    </location>
</feature>
<dbReference type="GO" id="GO:0051285">
    <property type="term" value="C:cell cortex of cell tip"/>
    <property type="evidence" value="ECO:0007669"/>
    <property type="project" value="TreeGrafter"/>
</dbReference>
<evidence type="ECO:0000256" key="2">
    <source>
        <dbReference type="SAM" id="Phobius"/>
    </source>
</evidence>
<dbReference type="InterPro" id="IPR052413">
    <property type="entry name" value="SUR7_domain"/>
</dbReference>
<dbReference type="PANTHER" id="PTHR28019">
    <property type="entry name" value="CELL MEMBRANE PROTEIN YLR413W-RELATED"/>
    <property type="match status" value="1"/>
</dbReference>
<accession>A0A8K0S5J9</accession>
<dbReference type="EMBL" id="JAGPXF010000002">
    <property type="protein sequence ID" value="KAH7256674.1"/>
    <property type="molecule type" value="Genomic_DNA"/>
</dbReference>
<dbReference type="Pfam" id="PF06687">
    <property type="entry name" value="SUR7"/>
    <property type="match status" value="1"/>
</dbReference>
<dbReference type="PANTHER" id="PTHR28019:SF3">
    <property type="entry name" value="INTEGRAL MEMBRANE PROTEIN (AFU_ORTHOLOGUE AFUA_6G07470)"/>
    <property type="match status" value="1"/>
</dbReference>